<dbReference type="EC" id="3.5.1.88" evidence="6"/>
<evidence type="ECO:0000256" key="6">
    <source>
        <dbReference type="HAMAP-Rule" id="MF_00163"/>
    </source>
</evidence>
<dbReference type="InterPro" id="IPR023635">
    <property type="entry name" value="Peptide_deformylase"/>
</dbReference>
<evidence type="ECO:0000313" key="7">
    <source>
        <dbReference type="EMBL" id="SDJ70854.1"/>
    </source>
</evidence>
<dbReference type="STRING" id="586411.SAMN05216187_10263"/>
<evidence type="ECO:0000256" key="2">
    <source>
        <dbReference type="ARBA" id="ARBA00022723"/>
    </source>
</evidence>
<proteinExistence type="inferred from homology"/>
<dbReference type="Pfam" id="PF01327">
    <property type="entry name" value="Pep_deformylase"/>
    <property type="match status" value="1"/>
</dbReference>
<dbReference type="PIRSF" id="PIRSF004749">
    <property type="entry name" value="Pep_def"/>
    <property type="match status" value="1"/>
</dbReference>
<evidence type="ECO:0000256" key="4">
    <source>
        <dbReference type="ARBA" id="ARBA00022917"/>
    </source>
</evidence>
<name>A0A1G8VXQ0_9STAP</name>
<dbReference type="PANTHER" id="PTHR10458:SF8">
    <property type="entry name" value="PEPTIDE DEFORMYLASE 2"/>
    <property type="match status" value="1"/>
</dbReference>
<dbReference type="FunFam" id="3.90.45.10:FF:000002">
    <property type="entry name" value="Peptide deformylase"/>
    <property type="match status" value="1"/>
</dbReference>
<dbReference type="EMBL" id="FNFI01000002">
    <property type="protein sequence ID" value="SDJ70854.1"/>
    <property type="molecule type" value="Genomic_DNA"/>
</dbReference>
<comment type="similarity">
    <text evidence="1 6">Belongs to the polypeptide deformylase family.</text>
</comment>
<dbReference type="Gene3D" id="3.90.45.10">
    <property type="entry name" value="Peptide deformylase"/>
    <property type="match status" value="1"/>
</dbReference>
<dbReference type="Proteomes" id="UP000242700">
    <property type="component" value="Unassembled WGS sequence"/>
</dbReference>
<reference evidence="8" key="1">
    <citation type="submission" date="2016-10" db="EMBL/GenBank/DDBJ databases">
        <authorList>
            <person name="Varghese N."/>
            <person name="Submissions S."/>
        </authorList>
    </citation>
    <scope>NUCLEOTIDE SEQUENCE [LARGE SCALE GENOMIC DNA]</scope>
    <source>
        <strain evidence="8">CGMCC 1.8911</strain>
    </source>
</reference>
<comment type="catalytic activity">
    <reaction evidence="6">
        <text>N-terminal N-formyl-L-methionyl-[peptide] + H2O = N-terminal L-methionyl-[peptide] + formate</text>
        <dbReference type="Rhea" id="RHEA:24420"/>
        <dbReference type="Rhea" id="RHEA-COMP:10639"/>
        <dbReference type="Rhea" id="RHEA-COMP:10640"/>
        <dbReference type="ChEBI" id="CHEBI:15377"/>
        <dbReference type="ChEBI" id="CHEBI:15740"/>
        <dbReference type="ChEBI" id="CHEBI:49298"/>
        <dbReference type="ChEBI" id="CHEBI:64731"/>
        <dbReference type="EC" id="3.5.1.88"/>
    </reaction>
</comment>
<keyword evidence="4 6" id="KW-0648">Protein biosynthesis</keyword>
<evidence type="ECO:0000313" key="8">
    <source>
        <dbReference type="Proteomes" id="UP000242700"/>
    </source>
</evidence>
<gene>
    <name evidence="6" type="primary">def</name>
    <name evidence="7" type="ORF">SAMN05216187_10263</name>
</gene>
<feature type="active site" evidence="6">
    <location>
        <position position="154"/>
    </location>
</feature>
<dbReference type="RefSeq" id="WP_092595147.1">
    <property type="nucleotide sequence ID" value="NZ_FNFI01000002.1"/>
</dbReference>
<dbReference type="GO" id="GO:0042586">
    <property type="term" value="F:peptide deformylase activity"/>
    <property type="evidence" value="ECO:0007669"/>
    <property type="project" value="UniProtKB-UniRule"/>
</dbReference>
<sequence length="183" mass="20756">MLTMKDIVRDGHPMLRKKVDEVTSIDAQTIKELKSMREYLINSQDPDLSEKYSLRPGVGLAAPQIGLDKRMIAIYVADEDGKPEYDYMLINPKVKSHSVNETFLPNGEGCLSVDEEYEGIVQRKKRIRISAQNINGEQIEIKAKGFLAVVLQHELDHLDGVMFYDHIDKNAPFDPTDNAQPLE</sequence>
<dbReference type="OrthoDB" id="9784988at2"/>
<feature type="binding site" evidence="6">
    <location>
        <position position="157"/>
    </location>
    <ligand>
        <name>Fe cation</name>
        <dbReference type="ChEBI" id="CHEBI:24875"/>
    </ligand>
</feature>
<dbReference type="GO" id="GO:0046872">
    <property type="term" value="F:metal ion binding"/>
    <property type="evidence" value="ECO:0007669"/>
    <property type="project" value="UniProtKB-KW"/>
</dbReference>
<accession>A0A1G8VXQ0</accession>
<keyword evidence="3 6" id="KW-0378">Hydrolase</keyword>
<dbReference type="AlphaFoldDB" id="A0A1G8VXQ0"/>
<feature type="binding site" evidence="6">
    <location>
        <position position="110"/>
    </location>
    <ligand>
        <name>Fe cation</name>
        <dbReference type="ChEBI" id="CHEBI:24875"/>
    </ligand>
</feature>
<dbReference type="GO" id="GO:0006412">
    <property type="term" value="P:translation"/>
    <property type="evidence" value="ECO:0007669"/>
    <property type="project" value="UniProtKB-UniRule"/>
</dbReference>
<comment type="cofactor">
    <cofactor evidence="6">
        <name>Fe(2+)</name>
        <dbReference type="ChEBI" id="CHEBI:29033"/>
    </cofactor>
    <text evidence="6">Binds 1 Fe(2+) ion.</text>
</comment>
<keyword evidence="5 6" id="KW-0408">Iron</keyword>
<organism evidence="7 8">
    <name type="scientific">Jeotgalicoccus aerolatus</name>
    <dbReference type="NCBI Taxonomy" id="709510"/>
    <lineage>
        <taxon>Bacteria</taxon>
        <taxon>Bacillati</taxon>
        <taxon>Bacillota</taxon>
        <taxon>Bacilli</taxon>
        <taxon>Bacillales</taxon>
        <taxon>Staphylococcaceae</taxon>
        <taxon>Jeotgalicoccus</taxon>
    </lineage>
</organism>
<dbReference type="HAMAP" id="MF_00163">
    <property type="entry name" value="Pep_deformylase"/>
    <property type="match status" value="1"/>
</dbReference>
<dbReference type="PRINTS" id="PR01576">
    <property type="entry name" value="PDEFORMYLASE"/>
</dbReference>
<dbReference type="CDD" id="cd00487">
    <property type="entry name" value="Pep_deformylase"/>
    <property type="match status" value="1"/>
</dbReference>
<dbReference type="PANTHER" id="PTHR10458">
    <property type="entry name" value="PEPTIDE DEFORMYLASE"/>
    <property type="match status" value="1"/>
</dbReference>
<protein>
    <recommendedName>
        <fullName evidence="6">Peptide deformylase</fullName>
        <shortName evidence="6">PDF</shortName>
        <ecNumber evidence="6">3.5.1.88</ecNumber>
    </recommendedName>
    <alternativeName>
        <fullName evidence="6">Polypeptide deformylase</fullName>
    </alternativeName>
</protein>
<keyword evidence="2 6" id="KW-0479">Metal-binding</keyword>
<dbReference type="NCBIfam" id="TIGR00079">
    <property type="entry name" value="pept_deformyl"/>
    <property type="match status" value="1"/>
</dbReference>
<evidence type="ECO:0000256" key="5">
    <source>
        <dbReference type="ARBA" id="ARBA00023004"/>
    </source>
</evidence>
<comment type="function">
    <text evidence="6">Removes the formyl group from the N-terminal Met of newly synthesized proteins. Requires at least a dipeptide for an efficient rate of reaction. N-terminal L-methionine is a prerequisite for activity but the enzyme has broad specificity at other positions.</text>
</comment>
<feature type="binding site" evidence="6">
    <location>
        <position position="153"/>
    </location>
    <ligand>
        <name>Fe cation</name>
        <dbReference type="ChEBI" id="CHEBI:24875"/>
    </ligand>
</feature>
<evidence type="ECO:0000256" key="1">
    <source>
        <dbReference type="ARBA" id="ARBA00010759"/>
    </source>
</evidence>
<dbReference type="InterPro" id="IPR036821">
    <property type="entry name" value="Peptide_deformylase_sf"/>
</dbReference>
<evidence type="ECO:0000256" key="3">
    <source>
        <dbReference type="ARBA" id="ARBA00022801"/>
    </source>
</evidence>
<dbReference type="SUPFAM" id="SSF56420">
    <property type="entry name" value="Peptide deformylase"/>
    <property type="match status" value="1"/>
</dbReference>